<dbReference type="GO" id="GO:0020037">
    <property type="term" value="F:heme binding"/>
    <property type="evidence" value="ECO:0007669"/>
    <property type="project" value="InterPro"/>
</dbReference>
<dbReference type="RefSeq" id="WP_182803818.1">
    <property type="nucleotide sequence ID" value="NZ_CP060007.1"/>
</dbReference>
<accession>A0A7G5XHX4</accession>
<evidence type="ECO:0000313" key="7">
    <source>
        <dbReference type="EMBL" id="QNA45077.1"/>
    </source>
</evidence>
<dbReference type="PROSITE" id="PS51257">
    <property type="entry name" value="PROKAR_LIPOPROTEIN"/>
    <property type="match status" value="1"/>
</dbReference>
<feature type="domain" description="Cytochrome c" evidence="6">
    <location>
        <begin position="40"/>
        <end position="180"/>
    </location>
</feature>
<evidence type="ECO:0000313" key="8">
    <source>
        <dbReference type="Proteomes" id="UP000515344"/>
    </source>
</evidence>
<dbReference type="InterPro" id="IPR036909">
    <property type="entry name" value="Cyt_c-like_dom_sf"/>
</dbReference>
<dbReference type="KEGG" id="lacs:H4075_02445"/>
<gene>
    <name evidence="7" type="ORF">H4075_02445</name>
</gene>
<dbReference type="PROSITE" id="PS51007">
    <property type="entry name" value="CYTC"/>
    <property type="match status" value="1"/>
</dbReference>
<keyword evidence="3 4" id="KW-0408">Iron</keyword>
<dbReference type="InterPro" id="IPR009056">
    <property type="entry name" value="Cyt_c-like_dom"/>
</dbReference>
<proteinExistence type="predicted"/>
<dbReference type="SUPFAM" id="SSF46626">
    <property type="entry name" value="Cytochrome c"/>
    <property type="match status" value="1"/>
</dbReference>
<evidence type="ECO:0000256" key="1">
    <source>
        <dbReference type="ARBA" id="ARBA00022617"/>
    </source>
</evidence>
<keyword evidence="1 4" id="KW-0349">Heme</keyword>
<dbReference type="EMBL" id="CP060007">
    <property type="protein sequence ID" value="QNA45077.1"/>
    <property type="molecule type" value="Genomic_DNA"/>
</dbReference>
<keyword evidence="5" id="KW-0732">Signal</keyword>
<organism evidence="7 8">
    <name type="scientific">Lacibacter sediminis</name>
    <dbReference type="NCBI Taxonomy" id="2760713"/>
    <lineage>
        <taxon>Bacteria</taxon>
        <taxon>Pseudomonadati</taxon>
        <taxon>Bacteroidota</taxon>
        <taxon>Chitinophagia</taxon>
        <taxon>Chitinophagales</taxon>
        <taxon>Chitinophagaceae</taxon>
        <taxon>Lacibacter</taxon>
    </lineage>
</organism>
<evidence type="ECO:0000256" key="4">
    <source>
        <dbReference type="PROSITE-ProRule" id="PRU00433"/>
    </source>
</evidence>
<dbReference type="InterPro" id="IPR051459">
    <property type="entry name" value="Cytochrome_c-type_DH"/>
</dbReference>
<dbReference type="GO" id="GO:0046872">
    <property type="term" value="F:metal ion binding"/>
    <property type="evidence" value="ECO:0007669"/>
    <property type="project" value="UniProtKB-KW"/>
</dbReference>
<feature type="chain" id="PRO_5028947556" evidence="5">
    <location>
        <begin position="28"/>
        <end position="197"/>
    </location>
</feature>
<keyword evidence="8" id="KW-1185">Reference proteome</keyword>
<dbReference type="PANTHER" id="PTHR35008:SF4">
    <property type="entry name" value="BLL4482 PROTEIN"/>
    <property type="match status" value="1"/>
</dbReference>
<dbReference type="Gene3D" id="1.10.760.10">
    <property type="entry name" value="Cytochrome c-like domain"/>
    <property type="match status" value="1"/>
</dbReference>
<evidence type="ECO:0000256" key="3">
    <source>
        <dbReference type="ARBA" id="ARBA00023004"/>
    </source>
</evidence>
<dbReference type="Proteomes" id="UP000515344">
    <property type="component" value="Chromosome"/>
</dbReference>
<protein>
    <submittedName>
        <fullName evidence="7">Diheme cytochrome c-553</fullName>
    </submittedName>
</protein>
<keyword evidence="2 4" id="KW-0479">Metal-binding</keyword>
<feature type="signal peptide" evidence="5">
    <location>
        <begin position="1"/>
        <end position="27"/>
    </location>
</feature>
<dbReference type="GO" id="GO:0009055">
    <property type="term" value="F:electron transfer activity"/>
    <property type="evidence" value="ECO:0007669"/>
    <property type="project" value="InterPro"/>
</dbReference>
<name>A0A7G5XHX4_9BACT</name>
<dbReference type="PANTHER" id="PTHR35008">
    <property type="entry name" value="BLL4482 PROTEIN-RELATED"/>
    <property type="match status" value="1"/>
</dbReference>
<reference evidence="8" key="1">
    <citation type="submission" date="2020-08" db="EMBL/GenBank/DDBJ databases">
        <title>Lacibacter sp. S13-6-6 genome sequencing.</title>
        <authorList>
            <person name="Jin L."/>
        </authorList>
    </citation>
    <scope>NUCLEOTIDE SEQUENCE [LARGE SCALE GENOMIC DNA]</scope>
    <source>
        <strain evidence="8">S13-6-6</strain>
    </source>
</reference>
<evidence type="ECO:0000259" key="6">
    <source>
        <dbReference type="PROSITE" id="PS51007"/>
    </source>
</evidence>
<dbReference type="AlphaFoldDB" id="A0A7G5XHX4"/>
<evidence type="ECO:0000256" key="2">
    <source>
        <dbReference type="ARBA" id="ARBA00022723"/>
    </source>
</evidence>
<sequence>MKRTLLVAGIVAVGIIAFVSSCTNTSASEEVNKKPLTNAQLIKRGEYLVSAVGCDDCHSPKIMGPGEPEIIPELRFSGYPSARPLQKADSNVVKSGWGLVGSDLTAWVGPWGMSFAANISSDATGIGNWTEAQFFKALREGKYKGLDNSRPLLPPMPWFVYKNFSDEDIRAIFAFLKSTKPVENVVPAPVPFTALKN</sequence>
<evidence type="ECO:0000256" key="5">
    <source>
        <dbReference type="SAM" id="SignalP"/>
    </source>
</evidence>